<dbReference type="EMBL" id="VIBQ01000012">
    <property type="protein sequence ID" value="KAB8342701.1"/>
    <property type="molecule type" value="Genomic_DNA"/>
</dbReference>
<protein>
    <recommendedName>
        <fullName evidence="4">Cyclopropane-fatty-acyl-phospholipid synthase</fullName>
    </recommendedName>
</protein>
<comment type="caution">
    <text evidence="2">The sequence shown here is derived from an EMBL/GenBank/DDBJ whole genome shotgun (WGS) entry which is preliminary data.</text>
</comment>
<evidence type="ECO:0008006" key="4">
    <source>
        <dbReference type="Google" id="ProtNLM"/>
    </source>
</evidence>
<proteinExistence type="predicted"/>
<sequence length="364" mass="40013">MDSLYTHFEGIKRYAGSISWGPLVVLARGATLSVLRQVQEGQLKIVDENDSVTICGQEVPSGDSPHAELKVYKESFWVRMLLFADMVCLHAGLSPSFPPADTAHQGLRRELHARGLARSTNTLANSRLNTSAHYDISNEMFASFLSADMTYSCPIWRSKDDPKHEAESLEHAQRTKLTRFIKNARIQPTDHVLEIGTGWGSLAMAAVLQTGCRVTTITLSKEQKELAEQRIAHANLTDRIEVLLCDYRALPRPKTELGCYDKIVSCEMLEAVGKEFLSTYFECVDKLLKKDGGIAVFQCITIPESVSSPPFLSPKDSPAARDPHEEANRTHPSATTPTRNPPTSSAATSSPAATSRPSRSSSPT</sequence>
<reference evidence="2 3" key="1">
    <citation type="submission" date="2019-06" db="EMBL/GenBank/DDBJ databases">
        <title>A chromosomal-level reference genome of Carpinus fangiana (Coryloideae, Betulaceae).</title>
        <authorList>
            <person name="Yang X."/>
            <person name="Wang Z."/>
            <person name="Zhang L."/>
            <person name="Hao G."/>
            <person name="Liu J."/>
            <person name="Yang Y."/>
        </authorList>
    </citation>
    <scope>NUCLEOTIDE SEQUENCE [LARGE SCALE GENOMIC DNA]</scope>
    <source>
        <strain evidence="2">Cfa_2016G</strain>
        <tissue evidence="2">Leaf</tissue>
    </source>
</reference>
<dbReference type="Proteomes" id="UP000327013">
    <property type="component" value="Unassembled WGS sequence"/>
</dbReference>
<accession>A0A5N6KSE9</accession>
<dbReference type="PANTHER" id="PTHR43667:SF2">
    <property type="entry name" value="FATTY ACID C-METHYL TRANSFERASE"/>
    <property type="match status" value="1"/>
</dbReference>
<evidence type="ECO:0000313" key="3">
    <source>
        <dbReference type="Proteomes" id="UP000327013"/>
    </source>
</evidence>
<gene>
    <name evidence="2" type="ORF">FH972_022301</name>
</gene>
<feature type="compositionally biased region" description="Low complexity" evidence="1">
    <location>
        <begin position="332"/>
        <end position="364"/>
    </location>
</feature>
<dbReference type="CDD" id="cd02440">
    <property type="entry name" value="AdoMet_MTases"/>
    <property type="match status" value="1"/>
</dbReference>
<evidence type="ECO:0000256" key="1">
    <source>
        <dbReference type="SAM" id="MobiDB-lite"/>
    </source>
</evidence>
<feature type="compositionally biased region" description="Basic and acidic residues" evidence="1">
    <location>
        <begin position="318"/>
        <end position="329"/>
    </location>
</feature>
<keyword evidence="3" id="KW-1185">Reference proteome</keyword>
<dbReference type="SUPFAM" id="SSF53335">
    <property type="entry name" value="S-adenosyl-L-methionine-dependent methyltransferases"/>
    <property type="match status" value="1"/>
</dbReference>
<dbReference type="InterPro" id="IPR050723">
    <property type="entry name" value="CFA/CMAS"/>
</dbReference>
<dbReference type="Pfam" id="PF02353">
    <property type="entry name" value="CMAS"/>
    <property type="match status" value="1"/>
</dbReference>
<organism evidence="2 3">
    <name type="scientific">Carpinus fangiana</name>
    <dbReference type="NCBI Taxonomy" id="176857"/>
    <lineage>
        <taxon>Eukaryota</taxon>
        <taxon>Viridiplantae</taxon>
        <taxon>Streptophyta</taxon>
        <taxon>Embryophyta</taxon>
        <taxon>Tracheophyta</taxon>
        <taxon>Spermatophyta</taxon>
        <taxon>Magnoliopsida</taxon>
        <taxon>eudicotyledons</taxon>
        <taxon>Gunneridae</taxon>
        <taxon>Pentapetalae</taxon>
        <taxon>rosids</taxon>
        <taxon>fabids</taxon>
        <taxon>Fagales</taxon>
        <taxon>Betulaceae</taxon>
        <taxon>Carpinus</taxon>
    </lineage>
</organism>
<dbReference type="AlphaFoldDB" id="A0A5N6KSE9"/>
<dbReference type="PANTHER" id="PTHR43667">
    <property type="entry name" value="CYCLOPROPANE-FATTY-ACYL-PHOSPHOLIPID SYNTHASE"/>
    <property type="match status" value="1"/>
</dbReference>
<dbReference type="Gene3D" id="3.40.50.150">
    <property type="entry name" value="Vaccinia Virus protein VP39"/>
    <property type="match status" value="1"/>
</dbReference>
<evidence type="ECO:0000313" key="2">
    <source>
        <dbReference type="EMBL" id="KAB8342701.1"/>
    </source>
</evidence>
<name>A0A5N6KSE9_9ROSI</name>
<dbReference type="InterPro" id="IPR029063">
    <property type="entry name" value="SAM-dependent_MTases_sf"/>
</dbReference>
<feature type="region of interest" description="Disordered" evidence="1">
    <location>
        <begin position="309"/>
        <end position="364"/>
    </location>
</feature>
<dbReference type="OrthoDB" id="8300214at2759"/>